<evidence type="ECO:0000313" key="4">
    <source>
        <dbReference type="EMBL" id="ADX66927.1"/>
    </source>
</evidence>
<accession>F0NXF3</accession>
<dbReference type="GO" id="GO:0005737">
    <property type="term" value="C:cytoplasm"/>
    <property type="evidence" value="ECO:0007669"/>
    <property type="project" value="TreeGrafter"/>
</dbReference>
<name>F0NXF3_WEEVC</name>
<sequence>MIDNTDDTYLTIAHDAEEVIFKEMGSKFINYAFRVKNEEEVREKLNYLREKWPDATHHCYAYILGINKEDYRANDDGEPSGSAGLPIYNQILSFELTNVLVVSVRYFGGTKLGVPGLVKAYKYGAQIALEEAKIVTRYLTKKVELIFNYDQQGIVERNIERVNGEIVNKEFMANCRFVVEVRNSLLEKFESQFKEMYQLKLKVLDD</sequence>
<protein>
    <submittedName>
        <fullName evidence="4">Uncharacterized protein family UPF0029, Impact, N-terminal protein</fullName>
    </submittedName>
</protein>
<dbReference type="Pfam" id="PF09186">
    <property type="entry name" value="DUF1949"/>
    <property type="match status" value="1"/>
</dbReference>
<feature type="domain" description="Impact N-terminal" evidence="2">
    <location>
        <begin position="25"/>
        <end position="128"/>
    </location>
</feature>
<dbReference type="Pfam" id="PF01205">
    <property type="entry name" value="Impact_N"/>
    <property type="match status" value="1"/>
</dbReference>
<evidence type="ECO:0000259" key="3">
    <source>
        <dbReference type="Pfam" id="PF09186"/>
    </source>
</evidence>
<feature type="domain" description="UPF0029" evidence="3">
    <location>
        <begin position="145"/>
        <end position="196"/>
    </location>
</feature>
<evidence type="ECO:0000256" key="1">
    <source>
        <dbReference type="ARBA" id="ARBA00007665"/>
    </source>
</evidence>
<dbReference type="InterPro" id="IPR001498">
    <property type="entry name" value="Impact_N"/>
</dbReference>
<dbReference type="InterPro" id="IPR020568">
    <property type="entry name" value="Ribosomal_Su5_D2-typ_SF"/>
</dbReference>
<organism evidence="4 5">
    <name type="scientific">Weeksella virosa (strain ATCC 43766 / DSM 16922 / JCM 21250 / CCUG 30538 / CDC 9751 / IAM 14551 / NBRC 16016 / NCTC 11634 / CL345/78)</name>
    <dbReference type="NCBI Taxonomy" id="865938"/>
    <lineage>
        <taxon>Bacteria</taxon>
        <taxon>Pseudomonadati</taxon>
        <taxon>Bacteroidota</taxon>
        <taxon>Flavobacteriia</taxon>
        <taxon>Flavobacteriales</taxon>
        <taxon>Weeksellaceae</taxon>
        <taxon>Weeksella</taxon>
    </lineage>
</organism>
<dbReference type="RefSeq" id="WP_013597319.1">
    <property type="nucleotide sequence ID" value="NC_015144.1"/>
</dbReference>
<dbReference type="OrthoDB" id="9813771at2"/>
<dbReference type="HOGENOM" id="CLU_083552_1_0_10"/>
<dbReference type="Gene3D" id="3.30.70.240">
    <property type="match status" value="1"/>
</dbReference>
<comment type="similarity">
    <text evidence="1">Belongs to the IMPACT family.</text>
</comment>
<dbReference type="PANTHER" id="PTHR16301">
    <property type="entry name" value="IMPACT-RELATED"/>
    <property type="match status" value="1"/>
</dbReference>
<dbReference type="PANTHER" id="PTHR16301:SF20">
    <property type="entry name" value="IMPACT FAMILY MEMBER YIGZ"/>
    <property type="match status" value="1"/>
</dbReference>
<evidence type="ECO:0000313" key="5">
    <source>
        <dbReference type="Proteomes" id="UP000008641"/>
    </source>
</evidence>
<reference evidence="4 5" key="1">
    <citation type="journal article" date="2011" name="Stand. Genomic Sci.">
        <title>Complete genome sequence of Weeksella virosa type strain (9751).</title>
        <authorList>
            <person name="Lang E."/>
            <person name="Teshima H."/>
            <person name="Lucas S."/>
            <person name="Lapidus A."/>
            <person name="Hammon N."/>
            <person name="Deshpande S."/>
            <person name="Nolan M."/>
            <person name="Cheng J.F."/>
            <person name="Pitluck S."/>
            <person name="Liolios K."/>
            <person name="Pagani I."/>
            <person name="Mikhailova N."/>
            <person name="Ivanova N."/>
            <person name="Mavromatis K."/>
            <person name="Pati A."/>
            <person name="Tapia R."/>
            <person name="Han C."/>
            <person name="Goodwin L."/>
            <person name="Chen A."/>
            <person name="Palaniappan K."/>
            <person name="Land M."/>
            <person name="Hauser L."/>
            <person name="Chang Y.J."/>
            <person name="Jeffries C.D."/>
            <person name="Brambilla E.M."/>
            <person name="Kopitz M."/>
            <person name="Rohde M."/>
            <person name="Goker M."/>
            <person name="Tindall B.J."/>
            <person name="Detter J.C."/>
            <person name="Woyke T."/>
            <person name="Bristow J."/>
            <person name="Eisen J.A."/>
            <person name="Markowitz V."/>
            <person name="Hugenholtz P."/>
            <person name="Klenk H.P."/>
            <person name="Kyrpides N.C."/>
        </authorList>
    </citation>
    <scope>NUCLEOTIDE SEQUENCE [LARGE SCALE GENOMIC DNA]</scope>
    <source>
        <strain evidence="5">ATCC 43766 / DSM 16922 / JCM 21250 / NBRC 16016 / NCTC 11634 / CL345/78</strain>
    </source>
</reference>
<dbReference type="Proteomes" id="UP000008641">
    <property type="component" value="Chromosome"/>
</dbReference>
<dbReference type="STRING" id="865938.Weevi_0205"/>
<gene>
    <name evidence="4" type="ordered locus">Weevi_0205</name>
</gene>
<dbReference type="InterPro" id="IPR035647">
    <property type="entry name" value="EFG_III/V"/>
</dbReference>
<dbReference type="AlphaFoldDB" id="F0NXF3"/>
<dbReference type="eggNOG" id="COG1739">
    <property type="taxonomic scope" value="Bacteria"/>
</dbReference>
<dbReference type="SUPFAM" id="SSF54211">
    <property type="entry name" value="Ribosomal protein S5 domain 2-like"/>
    <property type="match status" value="1"/>
</dbReference>
<dbReference type="InterPro" id="IPR023582">
    <property type="entry name" value="Impact"/>
</dbReference>
<proteinExistence type="inferred from homology"/>
<keyword evidence="5" id="KW-1185">Reference proteome</keyword>
<dbReference type="KEGG" id="wvi:Weevi_0205"/>
<dbReference type="GO" id="GO:0006446">
    <property type="term" value="P:regulation of translational initiation"/>
    <property type="evidence" value="ECO:0007669"/>
    <property type="project" value="TreeGrafter"/>
</dbReference>
<dbReference type="InterPro" id="IPR015269">
    <property type="entry name" value="UPF0029_Impact_C"/>
</dbReference>
<dbReference type="EMBL" id="CP002455">
    <property type="protein sequence ID" value="ADX66927.1"/>
    <property type="molecule type" value="Genomic_DNA"/>
</dbReference>
<evidence type="ECO:0000259" key="2">
    <source>
        <dbReference type="Pfam" id="PF01205"/>
    </source>
</evidence>
<reference evidence="5" key="2">
    <citation type="journal article" date="2011" name="Stand. Genomic Sci.">
        <title>Complete genome sequence of Weeksella virosa type strain (9751T).</title>
        <authorList>
            <person name="Lang E."/>
            <person name="Teshima H."/>
            <person name="Lucas S."/>
            <person name="Lapidus A."/>
            <person name="Hammon N."/>
            <person name="Deshpande S."/>
            <person name="Nolan M."/>
            <person name="Cheng J."/>
            <person name="Pitluck S."/>
            <person name="Liolios K."/>
            <person name="Pagani I."/>
            <person name="Mikhailova N."/>
            <person name="Ivanova N."/>
            <person name="Mavromatis K."/>
            <person name="Pati A."/>
            <person name="Tapia R."/>
            <person name="Han C."/>
            <person name="Goodwin L."/>
            <person name="Chen A."/>
            <person name="Palaniappan K."/>
            <person name="Land M."/>
            <person name="Hauser L."/>
            <person name="Chang Y."/>
            <person name="Jeffries C."/>
            <person name="Brambilla E."/>
            <person name="Kopitz M."/>
            <person name="Rohde M."/>
            <person name="Goker M."/>
            <person name="Tindall B."/>
            <person name="Detter J."/>
            <person name="Woyke T."/>
            <person name="Bristow J."/>
            <person name="Eisen J."/>
            <person name="Markowitz V."/>
            <person name="Hugenholtz P."/>
            <person name="Klenk H."/>
            <person name="Kyrpides N."/>
        </authorList>
    </citation>
    <scope>NUCLEOTIDE SEQUENCE [LARGE SCALE GENOMIC DNA]</scope>
    <source>
        <strain evidence="5">ATCC 43766 / DSM 16922 / JCM 21250 / NBRC 16016 / NCTC 11634 / CL345/78</strain>
    </source>
</reference>
<dbReference type="Gene3D" id="3.30.230.30">
    <property type="entry name" value="Impact, N-terminal domain"/>
    <property type="match status" value="1"/>
</dbReference>
<dbReference type="InterPro" id="IPR036956">
    <property type="entry name" value="Impact_N_sf"/>
</dbReference>
<dbReference type="SUPFAM" id="SSF54980">
    <property type="entry name" value="EF-G C-terminal domain-like"/>
    <property type="match status" value="1"/>
</dbReference>